<keyword evidence="2" id="KW-0812">Transmembrane</keyword>
<accession>A0A6V8PIV8</accession>
<dbReference type="Proteomes" id="UP000568877">
    <property type="component" value="Unassembled WGS sequence"/>
</dbReference>
<protein>
    <recommendedName>
        <fullName evidence="5">Zinc-ribbon domain-containing protein</fullName>
    </recommendedName>
</protein>
<keyword evidence="2" id="KW-0472">Membrane</keyword>
<evidence type="ECO:0008006" key="5">
    <source>
        <dbReference type="Google" id="ProtNLM"/>
    </source>
</evidence>
<feature type="transmembrane region" description="Helical" evidence="2">
    <location>
        <begin position="44"/>
        <end position="65"/>
    </location>
</feature>
<evidence type="ECO:0000256" key="1">
    <source>
        <dbReference type="SAM" id="Coils"/>
    </source>
</evidence>
<dbReference type="Gene3D" id="1.20.120.20">
    <property type="entry name" value="Apolipoprotein"/>
    <property type="match status" value="1"/>
</dbReference>
<keyword evidence="2" id="KW-1133">Transmembrane helix</keyword>
<dbReference type="EMBL" id="BLSA01000110">
    <property type="protein sequence ID" value="GFP32612.1"/>
    <property type="molecule type" value="Genomic_DNA"/>
</dbReference>
<organism evidence="3 4">
    <name type="scientific">Candidatus Hakubella thermalkaliphila</name>
    <dbReference type="NCBI Taxonomy" id="2754717"/>
    <lineage>
        <taxon>Bacteria</taxon>
        <taxon>Bacillati</taxon>
        <taxon>Actinomycetota</taxon>
        <taxon>Actinomycetota incertae sedis</taxon>
        <taxon>Candidatus Hakubellales</taxon>
        <taxon>Candidatus Hakubellaceae</taxon>
        <taxon>Candidatus Hakubella</taxon>
    </lineage>
</organism>
<comment type="caution">
    <text evidence="3">The sequence shown here is derived from an EMBL/GenBank/DDBJ whole genome shotgun (WGS) entry which is preliminary data.</text>
</comment>
<feature type="coiled-coil region" evidence="1">
    <location>
        <begin position="479"/>
        <end position="524"/>
    </location>
</feature>
<keyword evidence="1" id="KW-0175">Coiled coil</keyword>
<dbReference type="AlphaFoldDB" id="A0A6V8PIV8"/>
<reference evidence="3 4" key="1">
    <citation type="journal article" date="2020" name="Front. Microbiol.">
        <title>Single-cell genomics of novel Actinobacteria with the Wood-Ljungdahl pathway discovered in a serpentinizing system.</title>
        <authorList>
            <person name="Merino N."/>
            <person name="Kawai M."/>
            <person name="Boyd E.S."/>
            <person name="Colman D.R."/>
            <person name="McGlynn S.E."/>
            <person name="Nealson K.H."/>
            <person name="Kurokawa K."/>
            <person name="Hongoh Y."/>
        </authorList>
    </citation>
    <scope>NUCLEOTIDE SEQUENCE [LARGE SCALE GENOMIC DNA]</scope>
    <source>
        <strain evidence="3 4">S42</strain>
    </source>
</reference>
<name>A0A6V8PIV8_9ACTN</name>
<sequence>MPYCNNCGAELEGRADFCCQCGQRQEHKASLKRPEDNGSPRQPWWLAVVVAVLVVAAVGLGWWAWSGSGAAGRTAVAIEGEPLRLQLRNGFEVFVPAGALLEGSQVSVRLLSPGDSPPLPEGFETAIELYEVTADTSLAAPAILRLPLPEPGPEEVYQLHHFHDGQWEPLPFEVDSGFAVVSVERFSLFAWLNMRVVQFAEWADEKLITYLNPETYITWYRKRTGVEEFLEIPLEKTSPEIRYDDSVSRELIAASAQLVHDGQVRLRVRNETQVYLQVSFEASAPVKPKRGGYFDLMEAVKLAVRLSSLPWGGGAWIHYASDLMADLGVDDAFAALGEVLILPGRTAEFETSLQPGEELTVRAHFGPLAQFYTVVEPVLMLVPLADAELGMALRDVMVAPMEVQALGAALGRAGLLLGEEVLRSVMSPLVVPVVVQWRKTYLEGRIPEILQQGGTLLAGGSLTFTSDNIAPLVAEQEVEQDCEQALNAAYQEVEQAVQKYNERAAQLDQEWDRLEKQLDQAFAEINARLHQKLEELGVECIIGEIGEGEFLIKPECYALPYTQASKAAEQEVERAVQEYNQRAAQLAQELGRLLGELDQAFAKINARLEKQVQDCEEEFNQKVERFKESYQDVLGLELNRLK</sequence>
<evidence type="ECO:0000313" key="4">
    <source>
        <dbReference type="Proteomes" id="UP000568877"/>
    </source>
</evidence>
<proteinExistence type="predicted"/>
<evidence type="ECO:0000313" key="3">
    <source>
        <dbReference type="EMBL" id="GFP32612.1"/>
    </source>
</evidence>
<feature type="coiled-coil region" evidence="1">
    <location>
        <begin position="565"/>
        <end position="625"/>
    </location>
</feature>
<gene>
    <name evidence="3" type="ORF">HKBW3S42_00916</name>
</gene>
<evidence type="ECO:0000256" key="2">
    <source>
        <dbReference type="SAM" id="Phobius"/>
    </source>
</evidence>